<evidence type="ECO:0000256" key="1">
    <source>
        <dbReference type="ARBA" id="ARBA00005662"/>
    </source>
</evidence>
<dbReference type="SMART" id="SM00854">
    <property type="entry name" value="PGA_cap"/>
    <property type="match status" value="1"/>
</dbReference>
<dbReference type="SUPFAM" id="SSF56300">
    <property type="entry name" value="Metallo-dependent phosphatases"/>
    <property type="match status" value="1"/>
</dbReference>
<evidence type="ECO:0000313" key="3">
    <source>
        <dbReference type="EMBL" id="MDQ0158913.1"/>
    </source>
</evidence>
<comment type="caution">
    <text evidence="3">The sequence shown here is derived from an EMBL/GenBank/DDBJ whole genome shotgun (WGS) entry which is preliminary data.</text>
</comment>
<dbReference type="EMBL" id="JAUSTQ010000003">
    <property type="protein sequence ID" value="MDQ0158913.1"/>
    <property type="molecule type" value="Genomic_DNA"/>
</dbReference>
<organism evidence="3 4">
    <name type="scientific">Alkalibacillus salilacus</name>
    <dbReference type="NCBI Taxonomy" id="284582"/>
    <lineage>
        <taxon>Bacteria</taxon>
        <taxon>Bacillati</taxon>
        <taxon>Bacillota</taxon>
        <taxon>Bacilli</taxon>
        <taxon>Bacillales</taxon>
        <taxon>Bacillaceae</taxon>
        <taxon>Alkalibacillus</taxon>
    </lineage>
</organism>
<dbReference type="InterPro" id="IPR052169">
    <property type="entry name" value="CW_Biosynth-Accessory"/>
</dbReference>
<protein>
    <submittedName>
        <fullName evidence="3">Poly-gamma-glutamate synthesis protein (Capsule biosynthesis protein)</fullName>
    </submittedName>
</protein>
<dbReference type="CDD" id="cd07381">
    <property type="entry name" value="MPP_CapA"/>
    <property type="match status" value="1"/>
</dbReference>
<reference evidence="3 4" key="1">
    <citation type="submission" date="2023-07" db="EMBL/GenBank/DDBJ databases">
        <title>Genomic Encyclopedia of Type Strains, Phase IV (KMG-IV): sequencing the most valuable type-strain genomes for metagenomic binning, comparative biology and taxonomic classification.</title>
        <authorList>
            <person name="Goeker M."/>
        </authorList>
    </citation>
    <scope>NUCLEOTIDE SEQUENCE [LARGE SCALE GENOMIC DNA]</scope>
    <source>
        <strain evidence="3 4">DSM 16460</strain>
    </source>
</reference>
<feature type="domain" description="Capsule synthesis protein CapA" evidence="2">
    <location>
        <begin position="38"/>
        <end position="282"/>
    </location>
</feature>
<evidence type="ECO:0000313" key="4">
    <source>
        <dbReference type="Proteomes" id="UP001224359"/>
    </source>
</evidence>
<dbReference type="Pfam" id="PF09587">
    <property type="entry name" value="PGA_cap"/>
    <property type="match status" value="1"/>
</dbReference>
<sequence length="373" mass="42059">MGITFILQEQSNQSTYTADKLTSMTHDLSNKESRKSITLNAVGDILIHDRVYSGAKEGQTYDFKPMLSMIKPQLESADLLFANQETMLAGEELGLSGYPQFNAPKSVADALKYVSTDIVSLANNHTLDYGQEAIEKTTNHLNDLSIDYIGSYHSESDQQEARILEKNGISVGFTAYTYGTNGIPRPEDKDYLVQYINDGNIKEDINEIEDQADFTVVSLHFGNQYEPLPTEDQKELVRELTEAGADIILGHHPHVLQPFEQVKTENHQSVVIYSLGNFLSGQREFDRRIGGILQLQLDKGLFNQTSETSVSNIRFMPTYVEFDDQGDIMHDVEVVPLIDSSITDLDTNYNDVENHMKHYSEQIQVVPHLEQVQ</sequence>
<dbReference type="Gene3D" id="3.60.21.10">
    <property type="match status" value="1"/>
</dbReference>
<dbReference type="InterPro" id="IPR029052">
    <property type="entry name" value="Metallo-depent_PP-like"/>
</dbReference>
<dbReference type="PANTHER" id="PTHR33393:SF12">
    <property type="entry name" value="CAPSULE BIOSYNTHESIS PROTEIN CAPA"/>
    <property type="match status" value="1"/>
</dbReference>
<dbReference type="InterPro" id="IPR019079">
    <property type="entry name" value="Capsule_synth_CapA"/>
</dbReference>
<dbReference type="PANTHER" id="PTHR33393">
    <property type="entry name" value="POLYGLUTAMINE SYNTHESIS ACCESSORY PROTEIN RV0574C-RELATED"/>
    <property type="match status" value="1"/>
</dbReference>
<proteinExistence type="inferred from homology"/>
<accession>A0ABT9VD97</accession>
<dbReference type="Proteomes" id="UP001224359">
    <property type="component" value="Unassembled WGS sequence"/>
</dbReference>
<comment type="similarity">
    <text evidence="1">Belongs to the CapA family.</text>
</comment>
<evidence type="ECO:0000259" key="2">
    <source>
        <dbReference type="SMART" id="SM00854"/>
    </source>
</evidence>
<name>A0ABT9VD97_9BACI</name>
<keyword evidence="4" id="KW-1185">Reference proteome</keyword>
<gene>
    <name evidence="3" type="ORF">J2S77_000877</name>
</gene>